<evidence type="ECO:0000313" key="5">
    <source>
        <dbReference type="Proteomes" id="UP001152799"/>
    </source>
</evidence>
<keyword evidence="1" id="KW-0862">Zinc</keyword>
<evidence type="ECO:0000256" key="1">
    <source>
        <dbReference type="PROSITE-ProRule" id="PRU00042"/>
    </source>
</evidence>
<organism evidence="4 5">
    <name type="scientific">Ceutorhynchus assimilis</name>
    <name type="common">cabbage seed weevil</name>
    <dbReference type="NCBI Taxonomy" id="467358"/>
    <lineage>
        <taxon>Eukaryota</taxon>
        <taxon>Metazoa</taxon>
        <taxon>Ecdysozoa</taxon>
        <taxon>Arthropoda</taxon>
        <taxon>Hexapoda</taxon>
        <taxon>Insecta</taxon>
        <taxon>Pterygota</taxon>
        <taxon>Neoptera</taxon>
        <taxon>Endopterygota</taxon>
        <taxon>Coleoptera</taxon>
        <taxon>Polyphaga</taxon>
        <taxon>Cucujiformia</taxon>
        <taxon>Curculionidae</taxon>
        <taxon>Ceutorhynchinae</taxon>
        <taxon>Ceutorhynchus</taxon>
    </lineage>
</organism>
<proteinExistence type="predicted"/>
<dbReference type="Proteomes" id="UP001152799">
    <property type="component" value="Chromosome 10"/>
</dbReference>
<evidence type="ECO:0000313" key="4">
    <source>
        <dbReference type="EMBL" id="CAG9761474.1"/>
    </source>
</evidence>
<dbReference type="InterPro" id="IPR052797">
    <property type="entry name" value="RegFact_GeneExpr_CellDeath"/>
</dbReference>
<evidence type="ECO:0000256" key="2">
    <source>
        <dbReference type="SAM" id="MobiDB-lite"/>
    </source>
</evidence>
<sequence length="744" mass="87187">MEVDECCLITSPKNFEKQHLRNVSEESKIKPRIKPKQTRNRKPLDPSKFDFHCHCGKNFSQIKHLNYHRRQVHNEAISTLKPPKKICHLCNFFSNYQNDMMNHYKSSHNMPLVEEKLFFLTEKEFFKWKTNIEAKTDVRFRMNQSPGASRTSTTKYNCNRSGHYGYYHQKGRSKRSLKKRDSIKRNAYCPARIIKQLEADGSCTVKFISAHVGHETSEVHCLHLPTMEKEEIANKAHMNIPSSKILDEIRDSSESEYNLQRNRLLTRKDLDNIEASYKIQSQLVGKHCVSDFNQWSKQMQSEGDCVLFHKPLGTFLEDHNYLSPNDVILILMSASQMDIFKKYGNNHVCIEATKDDLISPDGNNFKLHTLLVLDELEEAFPCAFLISNKLDVYIIQLFFEQIHLKARKIVKPKIFMSGLEDEYFDAWISVMDVPEKRIYSPWILDQTWRENLSRIDCESIQIATYKQLRHLLSKRHATAFHKMLDDFLSIDNPECLDFINYFRDNFADNFEYWAYCYTGLNSSPSLERMCNSISQFYQKGKNDQKLNRGIEAVMRFVRDKVINKLTTNNKHKIRQKIKTIQICHKAMEKMNLITLIQTKDGWEIVTQSEIYQIQKQETICKDCPLICKPCNVCLHQFQCSCLDSTVKYNICKHIHLVARFIQNPIPAEEIVFVVEDDSITTRATTKVDEENNDLEMKKEELIKYVTDMINSCSTHEELNVIREALDQIKQVGQLNNANQILVYR</sequence>
<dbReference type="PROSITE" id="PS50157">
    <property type="entry name" value="ZINC_FINGER_C2H2_2"/>
    <property type="match status" value="1"/>
</dbReference>
<dbReference type="AlphaFoldDB" id="A0A9N9QEM5"/>
<dbReference type="EMBL" id="OU892286">
    <property type="protein sequence ID" value="CAG9761474.1"/>
    <property type="molecule type" value="Genomic_DNA"/>
</dbReference>
<feature type="region of interest" description="Disordered" evidence="2">
    <location>
        <begin position="22"/>
        <end position="44"/>
    </location>
</feature>
<keyword evidence="1" id="KW-0863">Zinc-finger</keyword>
<keyword evidence="1" id="KW-0479">Metal-binding</keyword>
<reference evidence="4" key="1">
    <citation type="submission" date="2022-01" db="EMBL/GenBank/DDBJ databases">
        <authorList>
            <person name="King R."/>
        </authorList>
    </citation>
    <scope>NUCLEOTIDE SEQUENCE</scope>
</reference>
<protein>
    <recommendedName>
        <fullName evidence="3">C2H2-type domain-containing protein</fullName>
    </recommendedName>
</protein>
<dbReference type="InterPro" id="IPR013087">
    <property type="entry name" value="Znf_C2H2_type"/>
</dbReference>
<gene>
    <name evidence="4" type="ORF">CEUTPL_LOCUS2176</name>
</gene>
<feature type="compositionally biased region" description="Basic residues" evidence="2">
    <location>
        <begin position="30"/>
        <end position="41"/>
    </location>
</feature>
<dbReference type="PANTHER" id="PTHR33936:SF24">
    <property type="entry name" value="C2H2-TYPE DOMAIN-CONTAINING PROTEIN"/>
    <property type="match status" value="1"/>
</dbReference>
<dbReference type="OrthoDB" id="10031901at2759"/>
<evidence type="ECO:0000259" key="3">
    <source>
        <dbReference type="PROSITE" id="PS50157"/>
    </source>
</evidence>
<dbReference type="GO" id="GO:0008270">
    <property type="term" value="F:zinc ion binding"/>
    <property type="evidence" value="ECO:0007669"/>
    <property type="project" value="UniProtKB-KW"/>
</dbReference>
<feature type="domain" description="C2H2-type" evidence="3">
    <location>
        <begin position="49"/>
        <end position="73"/>
    </location>
</feature>
<name>A0A9N9QEM5_9CUCU</name>
<keyword evidence="5" id="KW-1185">Reference proteome</keyword>
<dbReference type="PANTHER" id="PTHR33936">
    <property type="entry name" value="PROTEIN CBG17840"/>
    <property type="match status" value="1"/>
</dbReference>
<accession>A0A9N9QEM5</accession>